<dbReference type="GO" id="GO:0007015">
    <property type="term" value="P:actin filament organization"/>
    <property type="evidence" value="ECO:0007669"/>
    <property type="project" value="TreeGrafter"/>
</dbReference>
<accession>A0AAV7N1K3</accession>
<dbReference type="InterPro" id="IPR004934">
    <property type="entry name" value="TMOD"/>
</dbReference>
<organism evidence="9 10">
    <name type="scientific">Pleurodeles waltl</name>
    <name type="common">Iberian ribbed newt</name>
    <dbReference type="NCBI Taxonomy" id="8319"/>
    <lineage>
        <taxon>Eukaryota</taxon>
        <taxon>Metazoa</taxon>
        <taxon>Chordata</taxon>
        <taxon>Craniata</taxon>
        <taxon>Vertebrata</taxon>
        <taxon>Euteleostomi</taxon>
        <taxon>Amphibia</taxon>
        <taxon>Batrachia</taxon>
        <taxon>Caudata</taxon>
        <taxon>Salamandroidea</taxon>
        <taxon>Salamandridae</taxon>
        <taxon>Pleurodelinae</taxon>
        <taxon>Pleurodeles</taxon>
    </lineage>
</organism>
<evidence type="ECO:0000313" key="10">
    <source>
        <dbReference type="Proteomes" id="UP001066276"/>
    </source>
</evidence>
<dbReference type="PANTHER" id="PTHR10901">
    <property type="entry name" value="TROPOMODULIN"/>
    <property type="match status" value="1"/>
</dbReference>
<dbReference type="SUPFAM" id="SSF52047">
    <property type="entry name" value="RNI-like"/>
    <property type="match status" value="1"/>
</dbReference>
<dbReference type="FunFam" id="3.80.10.10:FF:000078">
    <property type="entry name" value="Leiomodin 3"/>
    <property type="match status" value="1"/>
</dbReference>
<feature type="region of interest" description="Disordered" evidence="8">
    <location>
        <begin position="579"/>
        <end position="644"/>
    </location>
</feature>
<keyword evidence="4" id="KW-0175">Coiled coil</keyword>
<keyword evidence="3" id="KW-0963">Cytoplasm</keyword>
<feature type="region of interest" description="Disordered" evidence="8">
    <location>
        <begin position="1"/>
        <end position="78"/>
    </location>
</feature>
<sequence length="701" mass="79680">MSHNRNTEEEDVFDGDIDEDEILANLSPEELRELQTEMDLLSSDTRAPLGKRPTCQSEKPAAGLQQDSDPEGDFDGDIDEDEILANLSPEELRELQSEIEVLAPDTRVPVGMRQRDQTDKPPTGNFDHRSLIDYMYWDKASNRLLEEERLPVTLLPSKKSLEDKEEIPIENAKAVIKTQDLNGSTERNIGGKKETELENKCTMERRNENKENESHFLSQLNVEDAAASSEKVNVTTPCLDKNTEPVVHNECKQNGDTTESTEIEQHSHNRKHQQIVSETTEQVEEKEIKEPSEKKISKLNLPKKLALDTSFIKMSARPSGNQTNLDESLEGVRKNDPALKEINLNNIENIPKEMLVNFVNAMKKNKHVKTFSLANVGADENVAFAIANMLRENRSITTLNIESNFITGKGIVAIMRCLQFNEVLTELRFHNQRHMLGHHAEMEISRLLKANNTLLKIGYHFELPGPRMVVTNLLTRNLDRQRQKRKEDQRQQQVKDENEIIAMLENGYGLPPGLWEMLGRPQPNSGLQSITEESISFVAPTKYENRKIEKTNTIPEKQSSAGASSFTEVKLNKMKPKSIFQQHTETPQAPSLRDTVTLKRAKPKSSMKDDKLSSLYTESPQKPSLRDTVTLRRTTPKSRMPDETISSDRASLRNVIKTLKPVPRRRPPPVVELTPRDQLLKDIRHSNVAYLKAVPVPKELE</sequence>
<proteinExistence type="inferred from homology"/>
<gene>
    <name evidence="9" type="ORF">NDU88_007248</name>
</gene>
<dbReference type="GO" id="GO:0005865">
    <property type="term" value="C:striated muscle thin filament"/>
    <property type="evidence" value="ECO:0007669"/>
    <property type="project" value="TreeGrafter"/>
</dbReference>
<dbReference type="GO" id="GO:0051694">
    <property type="term" value="P:pointed-end actin filament capping"/>
    <property type="evidence" value="ECO:0007669"/>
    <property type="project" value="InterPro"/>
</dbReference>
<feature type="region of interest" description="Disordered" evidence="8">
    <location>
        <begin position="103"/>
        <end position="128"/>
    </location>
</feature>
<feature type="compositionally biased region" description="Acidic residues" evidence="8">
    <location>
        <begin position="68"/>
        <end position="78"/>
    </location>
</feature>
<dbReference type="GO" id="GO:0005523">
    <property type="term" value="F:tropomyosin binding"/>
    <property type="evidence" value="ECO:0007669"/>
    <property type="project" value="InterPro"/>
</dbReference>
<evidence type="ECO:0000256" key="6">
    <source>
        <dbReference type="ARBA" id="ARBA00037833"/>
    </source>
</evidence>
<evidence type="ECO:0000313" key="9">
    <source>
        <dbReference type="EMBL" id="KAJ1109891.1"/>
    </source>
</evidence>
<feature type="compositionally biased region" description="Acidic residues" evidence="8">
    <location>
        <begin position="8"/>
        <end position="22"/>
    </location>
</feature>
<dbReference type="Pfam" id="PF03250">
    <property type="entry name" value="Tropomodulin"/>
    <property type="match status" value="1"/>
</dbReference>
<evidence type="ECO:0000256" key="5">
    <source>
        <dbReference type="ARBA" id="ARBA00023212"/>
    </source>
</evidence>
<protein>
    <recommendedName>
        <fullName evidence="7">Leiomodin-3</fullName>
    </recommendedName>
</protein>
<name>A0AAV7N1K3_PLEWA</name>
<dbReference type="GO" id="GO:0006936">
    <property type="term" value="P:muscle contraction"/>
    <property type="evidence" value="ECO:0007669"/>
    <property type="project" value="TreeGrafter"/>
</dbReference>
<feature type="compositionally biased region" description="Polar residues" evidence="8">
    <location>
        <begin position="579"/>
        <end position="589"/>
    </location>
</feature>
<evidence type="ECO:0000256" key="4">
    <source>
        <dbReference type="ARBA" id="ARBA00023054"/>
    </source>
</evidence>
<dbReference type="Proteomes" id="UP001066276">
    <property type="component" value="Chromosome 9"/>
</dbReference>
<evidence type="ECO:0000256" key="2">
    <source>
        <dbReference type="ARBA" id="ARBA00009345"/>
    </source>
</evidence>
<evidence type="ECO:0000256" key="3">
    <source>
        <dbReference type="ARBA" id="ARBA00022490"/>
    </source>
</evidence>
<dbReference type="Gene3D" id="3.80.10.10">
    <property type="entry name" value="Ribonuclease Inhibitor"/>
    <property type="match status" value="1"/>
</dbReference>
<comment type="caution">
    <text evidence="9">The sequence shown here is derived from an EMBL/GenBank/DDBJ whole genome shotgun (WGS) entry which is preliminary data.</text>
</comment>
<comment type="subcellular location">
    <subcellularLocation>
        <location evidence="1">Cytoplasm</location>
        <location evidence="1">Cytoskeleton</location>
    </subcellularLocation>
    <subcellularLocation>
        <location evidence="6">Cytoplasm</location>
        <location evidence="6">Myofibril</location>
        <location evidence="6">Sarcomere</location>
        <location evidence="6">M line</location>
    </subcellularLocation>
</comment>
<evidence type="ECO:0000256" key="7">
    <source>
        <dbReference type="ARBA" id="ARBA00070923"/>
    </source>
</evidence>
<feature type="region of interest" description="Disordered" evidence="8">
    <location>
        <begin position="249"/>
        <end position="292"/>
    </location>
</feature>
<dbReference type="AlphaFoldDB" id="A0AAV7N1K3"/>
<reference evidence="9" key="1">
    <citation type="journal article" date="2022" name="bioRxiv">
        <title>Sequencing and chromosome-scale assembly of the giantPleurodeles waltlgenome.</title>
        <authorList>
            <person name="Brown T."/>
            <person name="Elewa A."/>
            <person name="Iarovenko S."/>
            <person name="Subramanian E."/>
            <person name="Araus A.J."/>
            <person name="Petzold A."/>
            <person name="Susuki M."/>
            <person name="Suzuki K.-i.T."/>
            <person name="Hayashi T."/>
            <person name="Toyoda A."/>
            <person name="Oliveira C."/>
            <person name="Osipova E."/>
            <person name="Leigh N.D."/>
            <person name="Simon A."/>
            <person name="Yun M.H."/>
        </authorList>
    </citation>
    <scope>NUCLEOTIDE SEQUENCE</scope>
    <source>
        <strain evidence="9">20211129_DDA</strain>
        <tissue evidence="9">Liver</tissue>
    </source>
</reference>
<dbReference type="GO" id="GO:0030239">
    <property type="term" value="P:myofibril assembly"/>
    <property type="evidence" value="ECO:0007669"/>
    <property type="project" value="TreeGrafter"/>
</dbReference>
<evidence type="ECO:0000256" key="1">
    <source>
        <dbReference type="ARBA" id="ARBA00004245"/>
    </source>
</evidence>
<comment type="similarity">
    <text evidence="2">Belongs to the tropomodulin family.</text>
</comment>
<keyword evidence="10" id="KW-1185">Reference proteome</keyword>
<feature type="compositionally biased region" description="Basic and acidic residues" evidence="8">
    <location>
        <begin position="283"/>
        <end position="292"/>
    </location>
</feature>
<dbReference type="PANTHER" id="PTHR10901:SF3">
    <property type="entry name" value="LEIOMODIN-3"/>
    <property type="match status" value="1"/>
</dbReference>
<keyword evidence="5" id="KW-0206">Cytoskeleton</keyword>
<dbReference type="EMBL" id="JANPWB010000013">
    <property type="protein sequence ID" value="KAJ1109891.1"/>
    <property type="molecule type" value="Genomic_DNA"/>
</dbReference>
<dbReference type="InterPro" id="IPR032675">
    <property type="entry name" value="LRR_dom_sf"/>
</dbReference>
<evidence type="ECO:0000256" key="8">
    <source>
        <dbReference type="SAM" id="MobiDB-lite"/>
    </source>
</evidence>
<dbReference type="GO" id="GO:0031430">
    <property type="term" value="C:M band"/>
    <property type="evidence" value="ECO:0007669"/>
    <property type="project" value="UniProtKB-SubCell"/>
</dbReference>